<keyword evidence="2" id="KW-1185">Reference proteome</keyword>
<sequence length="171" mass="19294">MESGQDFLRSQINNAVMQHRTFLQNLEDHETQAEDARYRDLCSRFIPRAREHQRMLEDYQRSIGAELGAGKKAIGTVLGVARDLADAARESDFLRLVGDIVTSRQSEDTFKTFREAGRALGDTRLAEIGEMGERHHDDYAKEANRLAQQMFVEHVRGSGGAELSTETRPSV</sequence>
<reference evidence="1 2" key="1">
    <citation type="journal article" date="2014" name="Genome Announc.">
        <title>Genome Sequence and Methylome of Soil Bacterium Gemmatirosa kalamazoonensis KBS708T, a Member of the Rarely Cultivated Gemmatimonadetes Phylum.</title>
        <authorList>
            <person name="Debruyn J.M."/>
            <person name="Radosevich M."/>
            <person name="Wommack K.E."/>
            <person name="Polson S.W."/>
            <person name="Hauser L.J."/>
            <person name="Fawaz M.N."/>
            <person name="Korlach J."/>
            <person name="Tsai Y.C."/>
        </authorList>
    </citation>
    <scope>NUCLEOTIDE SEQUENCE [LARGE SCALE GENOMIC DNA]</scope>
    <source>
        <strain evidence="1 2">KBS708</strain>
    </source>
</reference>
<dbReference type="InParanoid" id="W0RJK9"/>
<dbReference type="Gene3D" id="1.20.1260.10">
    <property type="match status" value="1"/>
</dbReference>
<evidence type="ECO:0008006" key="3">
    <source>
        <dbReference type="Google" id="ProtNLM"/>
    </source>
</evidence>
<dbReference type="InterPro" id="IPR012347">
    <property type="entry name" value="Ferritin-like"/>
</dbReference>
<dbReference type="STRING" id="861299.J421_3429"/>
<dbReference type="AlphaFoldDB" id="W0RJK9"/>
<evidence type="ECO:0000313" key="2">
    <source>
        <dbReference type="Proteomes" id="UP000019151"/>
    </source>
</evidence>
<evidence type="ECO:0000313" key="1">
    <source>
        <dbReference type="EMBL" id="AHG90966.1"/>
    </source>
</evidence>
<proteinExistence type="predicted"/>
<accession>W0RJK9</accession>
<gene>
    <name evidence="1" type="ORF">J421_3429</name>
</gene>
<name>W0RJK9_9BACT</name>
<dbReference type="HOGENOM" id="CLU_1560741_0_0_0"/>
<dbReference type="KEGG" id="gba:J421_3429"/>
<dbReference type="RefSeq" id="WP_025412427.1">
    <property type="nucleotide sequence ID" value="NZ_CP007128.1"/>
</dbReference>
<dbReference type="EMBL" id="CP007128">
    <property type="protein sequence ID" value="AHG90966.1"/>
    <property type="molecule type" value="Genomic_DNA"/>
</dbReference>
<organism evidence="1 2">
    <name type="scientific">Gemmatirosa kalamazoonensis</name>
    <dbReference type="NCBI Taxonomy" id="861299"/>
    <lineage>
        <taxon>Bacteria</taxon>
        <taxon>Pseudomonadati</taxon>
        <taxon>Gemmatimonadota</taxon>
        <taxon>Gemmatimonadia</taxon>
        <taxon>Gemmatimonadales</taxon>
        <taxon>Gemmatimonadaceae</taxon>
        <taxon>Gemmatirosa</taxon>
    </lineage>
</organism>
<protein>
    <recommendedName>
        <fullName evidence="3">DUF2383 domain-containing protein</fullName>
    </recommendedName>
</protein>
<dbReference type="Proteomes" id="UP000019151">
    <property type="component" value="Chromosome"/>
</dbReference>